<dbReference type="Proteomes" id="UP000076761">
    <property type="component" value="Unassembled WGS sequence"/>
</dbReference>
<protein>
    <recommendedName>
        <fullName evidence="3">TPR-like protein</fullName>
    </recommendedName>
</protein>
<sequence>MEQFQQIGSRLGAAQCLKSIGIILHEEGSSHVAKEKLEQAWTLYQHMGLGYLHDAISCHQLLENVAAIDNEHSASVLAEIV</sequence>
<keyword evidence="2" id="KW-1185">Reference proteome</keyword>
<name>A0A165QQX5_9AGAM</name>
<proteinExistence type="predicted"/>
<evidence type="ECO:0000313" key="1">
    <source>
        <dbReference type="EMBL" id="KZT22753.1"/>
    </source>
</evidence>
<evidence type="ECO:0000313" key="2">
    <source>
        <dbReference type="Proteomes" id="UP000076761"/>
    </source>
</evidence>
<organism evidence="1 2">
    <name type="scientific">Neolentinus lepideus HHB14362 ss-1</name>
    <dbReference type="NCBI Taxonomy" id="1314782"/>
    <lineage>
        <taxon>Eukaryota</taxon>
        <taxon>Fungi</taxon>
        <taxon>Dikarya</taxon>
        <taxon>Basidiomycota</taxon>
        <taxon>Agaricomycotina</taxon>
        <taxon>Agaricomycetes</taxon>
        <taxon>Gloeophyllales</taxon>
        <taxon>Gloeophyllaceae</taxon>
        <taxon>Neolentinus</taxon>
    </lineage>
</organism>
<dbReference type="InParanoid" id="A0A165QQX5"/>
<dbReference type="Gene3D" id="1.25.40.10">
    <property type="entry name" value="Tetratricopeptide repeat domain"/>
    <property type="match status" value="1"/>
</dbReference>
<dbReference type="EMBL" id="KV425592">
    <property type="protein sequence ID" value="KZT22753.1"/>
    <property type="molecule type" value="Genomic_DNA"/>
</dbReference>
<dbReference type="AlphaFoldDB" id="A0A165QQX5"/>
<gene>
    <name evidence="1" type="ORF">NEOLEDRAFT_628812</name>
</gene>
<evidence type="ECO:0008006" key="3">
    <source>
        <dbReference type="Google" id="ProtNLM"/>
    </source>
</evidence>
<accession>A0A165QQX5</accession>
<dbReference type="InterPro" id="IPR011990">
    <property type="entry name" value="TPR-like_helical_dom_sf"/>
</dbReference>
<reference evidence="1 2" key="1">
    <citation type="journal article" date="2016" name="Mol. Biol. Evol.">
        <title>Comparative Genomics of Early-Diverging Mushroom-Forming Fungi Provides Insights into the Origins of Lignocellulose Decay Capabilities.</title>
        <authorList>
            <person name="Nagy L.G."/>
            <person name="Riley R."/>
            <person name="Tritt A."/>
            <person name="Adam C."/>
            <person name="Daum C."/>
            <person name="Floudas D."/>
            <person name="Sun H."/>
            <person name="Yadav J.S."/>
            <person name="Pangilinan J."/>
            <person name="Larsson K.H."/>
            <person name="Matsuura K."/>
            <person name="Barry K."/>
            <person name="Labutti K."/>
            <person name="Kuo R."/>
            <person name="Ohm R.A."/>
            <person name="Bhattacharya S.S."/>
            <person name="Shirouzu T."/>
            <person name="Yoshinaga Y."/>
            <person name="Martin F.M."/>
            <person name="Grigoriev I.V."/>
            <person name="Hibbett D.S."/>
        </authorList>
    </citation>
    <scope>NUCLEOTIDE SEQUENCE [LARGE SCALE GENOMIC DNA]</scope>
    <source>
        <strain evidence="1 2">HHB14362 ss-1</strain>
    </source>
</reference>
<dbReference type="OrthoDB" id="431454at2759"/>